<organism evidence="3 4">
    <name type="scientific">Rhizophagus irregularis (strain DAOM 181602 / DAOM 197198 / MUCL 43194)</name>
    <name type="common">Arbuscular mycorrhizal fungus</name>
    <name type="synonym">Glomus intraradices</name>
    <dbReference type="NCBI Taxonomy" id="747089"/>
    <lineage>
        <taxon>Eukaryota</taxon>
        <taxon>Fungi</taxon>
        <taxon>Fungi incertae sedis</taxon>
        <taxon>Mucoromycota</taxon>
        <taxon>Glomeromycotina</taxon>
        <taxon>Glomeromycetes</taxon>
        <taxon>Glomerales</taxon>
        <taxon>Glomeraceae</taxon>
        <taxon>Rhizophagus</taxon>
    </lineage>
</organism>
<keyword evidence="4" id="KW-1185">Reference proteome</keyword>
<evidence type="ECO:0000256" key="1">
    <source>
        <dbReference type="PROSITE-ProRule" id="PRU10141"/>
    </source>
</evidence>
<dbReference type="InterPro" id="IPR017441">
    <property type="entry name" value="Protein_kinase_ATP_BS"/>
</dbReference>
<comment type="caution">
    <text evidence="3">The sequence shown here is derived from an EMBL/GenBank/DDBJ whole genome shotgun (WGS) entry which is preliminary data.</text>
</comment>
<reference evidence="3 4" key="2">
    <citation type="journal article" date="2018" name="New Phytol.">
        <title>High intraspecific genome diversity in the model arbuscular mycorrhizal symbiont Rhizophagus irregularis.</title>
        <authorList>
            <person name="Chen E.C.H."/>
            <person name="Morin E."/>
            <person name="Beaudet D."/>
            <person name="Noel J."/>
            <person name="Yildirir G."/>
            <person name="Ndikumana S."/>
            <person name="Charron P."/>
            <person name="St-Onge C."/>
            <person name="Giorgi J."/>
            <person name="Kruger M."/>
            <person name="Marton T."/>
            <person name="Ropars J."/>
            <person name="Grigoriev I.V."/>
            <person name="Hainaut M."/>
            <person name="Henrissat B."/>
            <person name="Roux C."/>
            <person name="Martin F."/>
            <person name="Corradi N."/>
        </authorList>
    </citation>
    <scope>NUCLEOTIDE SEQUENCE [LARGE SCALE GENOMIC DNA]</scope>
    <source>
        <strain evidence="3 4">DAOM 197198</strain>
    </source>
</reference>
<reference evidence="3 4" key="1">
    <citation type="journal article" date="2013" name="Proc. Natl. Acad. Sci. U.S.A.">
        <title>Genome of an arbuscular mycorrhizal fungus provides insight into the oldest plant symbiosis.</title>
        <authorList>
            <person name="Tisserant E."/>
            <person name="Malbreil M."/>
            <person name="Kuo A."/>
            <person name="Kohler A."/>
            <person name="Symeonidi A."/>
            <person name="Balestrini R."/>
            <person name="Charron P."/>
            <person name="Duensing N."/>
            <person name="Frei Dit Frey N."/>
            <person name="Gianinazzi-Pearson V."/>
            <person name="Gilbert L.B."/>
            <person name="Handa Y."/>
            <person name="Herr J.R."/>
            <person name="Hijri M."/>
            <person name="Koul R."/>
            <person name="Kawaguchi M."/>
            <person name="Krajinski F."/>
            <person name="Lammers P.J."/>
            <person name="Masclaux F.G."/>
            <person name="Murat C."/>
            <person name="Morin E."/>
            <person name="Ndikumana S."/>
            <person name="Pagni M."/>
            <person name="Petitpierre D."/>
            <person name="Requena N."/>
            <person name="Rosikiewicz P."/>
            <person name="Riley R."/>
            <person name="Saito K."/>
            <person name="San Clemente H."/>
            <person name="Shapiro H."/>
            <person name="van Tuinen D."/>
            <person name="Becard G."/>
            <person name="Bonfante P."/>
            <person name="Paszkowski U."/>
            <person name="Shachar-Hill Y.Y."/>
            <person name="Tuskan G.A."/>
            <person name="Young P.W."/>
            <person name="Sanders I.R."/>
            <person name="Henrissat B."/>
            <person name="Rensing S.A."/>
            <person name="Grigoriev I.V."/>
            <person name="Corradi N."/>
            <person name="Roux C."/>
            <person name="Martin F."/>
        </authorList>
    </citation>
    <scope>NUCLEOTIDE SEQUENCE [LARGE SCALE GENOMIC DNA]</scope>
    <source>
        <strain evidence="3 4">DAOM 197198</strain>
    </source>
</reference>
<accession>A0A2P4PCD1</accession>
<evidence type="ECO:0000313" key="4">
    <source>
        <dbReference type="Proteomes" id="UP000018888"/>
    </source>
</evidence>
<evidence type="ECO:0000313" key="3">
    <source>
        <dbReference type="EMBL" id="POG63035.1"/>
    </source>
</evidence>
<dbReference type="Gene3D" id="3.30.200.20">
    <property type="entry name" value="Phosphorylase Kinase, domain 1"/>
    <property type="match status" value="1"/>
</dbReference>
<sequence length="129" mass="14764">MSNNSEINLSTDAKIKYSNGIGKKDSKLYEMIKKETNDTFISWLKSNEDIKYFEYSNFRNLKPVGKGSYGSVLRANMKNAAGFYALKSFNNDETTLQQIINELDLYRTIGRHENILQLFGVTKIETGMV</sequence>
<dbReference type="GO" id="GO:0004672">
    <property type="term" value="F:protein kinase activity"/>
    <property type="evidence" value="ECO:0007669"/>
    <property type="project" value="InterPro"/>
</dbReference>
<keyword evidence="1" id="KW-0547">Nucleotide-binding</keyword>
<dbReference type="InterPro" id="IPR011009">
    <property type="entry name" value="Kinase-like_dom_sf"/>
</dbReference>
<feature type="binding site" evidence="1">
    <location>
        <position position="87"/>
    </location>
    <ligand>
        <name>ATP</name>
        <dbReference type="ChEBI" id="CHEBI:30616"/>
    </ligand>
</feature>
<dbReference type="AlphaFoldDB" id="A0A2P4PCD1"/>
<evidence type="ECO:0000259" key="2">
    <source>
        <dbReference type="PROSITE" id="PS50011"/>
    </source>
</evidence>
<gene>
    <name evidence="3" type="ORF">GLOIN_2v579909</name>
</gene>
<dbReference type="PROSITE" id="PS50011">
    <property type="entry name" value="PROTEIN_KINASE_DOM"/>
    <property type="match status" value="1"/>
</dbReference>
<feature type="domain" description="Protein kinase" evidence="2">
    <location>
        <begin position="58"/>
        <end position="129"/>
    </location>
</feature>
<protein>
    <recommendedName>
        <fullName evidence="2">Protein kinase domain-containing protein</fullName>
    </recommendedName>
</protein>
<dbReference type="GO" id="GO:0005524">
    <property type="term" value="F:ATP binding"/>
    <property type="evidence" value="ECO:0007669"/>
    <property type="project" value="UniProtKB-UniRule"/>
</dbReference>
<name>A0A2P4PCD1_RHIID</name>
<dbReference type="PROSITE" id="PS00107">
    <property type="entry name" value="PROTEIN_KINASE_ATP"/>
    <property type="match status" value="1"/>
</dbReference>
<dbReference type="SUPFAM" id="SSF56112">
    <property type="entry name" value="Protein kinase-like (PK-like)"/>
    <property type="match status" value="1"/>
</dbReference>
<dbReference type="VEuPathDB" id="FungiDB:RhiirFUN_024597"/>
<dbReference type="EMBL" id="AUPC02000280">
    <property type="protein sequence ID" value="POG63035.1"/>
    <property type="molecule type" value="Genomic_DNA"/>
</dbReference>
<dbReference type="InterPro" id="IPR000719">
    <property type="entry name" value="Prot_kinase_dom"/>
</dbReference>
<keyword evidence="1" id="KW-0067">ATP-binding</keyword>
<dbReference type="Proteomes" id="UP000018888">
    <property type="component" value="Unassembled WGS sequence"/>
</dbReference>
<proteinExistence type="predicted"/>